<dbReference type="AlphaFoldDB" id="A0A2A4JN45"/>
<feature type="transmembrane region" description="Helical" evidence="2">
    <location>
        <begin position="294"/>
        <end position="319"/>
    </location>
</feature>
<feature type="compositionally biased region" description="Basic and acidic residues" evidence="1">
    <location>
        <begin position="153"/>
        <end position="165"/>
    </location>
</feature>
<protein>
    <submittedName>
        <fullName evidence="3">Uncharacterized protein</fullName>
    </submittedName>
</protein>
<keyword evidence="2" id="KW-1133">Transmembrane helix</keyword>
<feature type="compositionally biased region" description="Basic and acidic residues" evidence="1">
    <location>
        <begin position="195"/>
        <end position="220"/>
    </location>
</feature>
<gene>
    <name evidence="3" type="ORF">B5V51_14783</name>
</gene>
<keyword evidence="2" id="KW-0472">Membrane</keyword>
<accession>A0A2A4JN45</accession>
<reference evidence="3" key="1">
    <citation type="submission" date="2017-09" db="EMBL/GenBank/DDBJ databases">
        <title>Contemporary evolution of a Lepidopteran species, Heliothis virescens, in response to modern agricultural practices.</title>
        <authorList>
            <person name="Fritz M.L."/>
            <person name="Deyonke A.M."/>
            <person name="Papanicolaou A."/>
            <person name="Micinski S."/>
            <person name="Westbrook J."/>
            <person name="Gould F."/>
        </authorList>
    </citation>
    <scope>NUCLEOTIDE SEQUENCE [LARGE SCALE GENOMIC DNA]</scope>
    <source>
        <strain evidence="3">HvINT-</strain>
        <tissue evidence="3">Whole body</tissue>
    </source>
</reference>
<feature type="region of interest" description="Disordered" evidence="1">
    <location>
        <begin position="153"/>
        <end position="232"/>
    </location>
</feature>
<evidence type="ECO:0000313" key="3">
    <source>
        <dbReference type="EMBL" id="PCG73485.1"/>
    </source>
</evidence>
<comment type="caution">
    <text evidence="3">The sequence shown here is derived from an EMBL/GenBank/DDBJ whole genome shotgun (WGS) entry which is preliminary data.</text>
</comment>
<feature type="compositionally biased region" description="Basic and acidic residues" evidence="1">
    <location>
        <begin position="172"/>
        <end position="188"/>
    </location>
</feature>
<name>A0A2A4JN45_HELVI</name>
<proteinExistence type="predicted"/>
<organism evidence="3">
    <name type="scientific">Heliothis virescens</name>
    <name type="common">Tobacco budworm moth</name>
    <dbReference type="NCBI Taxonomy" id="7102"/>
    <lineage>
        <taxon>Eukaryota</taxon>
        <taxon>Metazoa</taxon>
        <taxon>Ecdysozoa</taxon>
        <taxon>Arthropoda</taxon>
        <taxon>Hexapoda</taxon>
        <taxon>Insecta</taxon>
        <taxon>Pterygota</taxon>
        <taxon>Neoptera</taxon>
        <taxon>Endopterygota</taxon>
        <taxon>Lepidoptera</taxon>
        <taxon>Glossata</taxon>
        <taxon>Ditrysia</taxon>
        <taxon>Noctuoidea</taxon>
        <taxon>Noctuidae</taxon>
        <taxon>Heliothinae</taxon>
        <taxon>Heliothis</taxon>
    </lineage>
</organism>
<evidence type="ECO:0000256" key="1">
    <source>
        <dbReference type="SAM" id="MobiDB-lite"/>
    </source>
</evidence>
<evidence type="ECO:0000256" key="2">
    <source>
        <dbReference type="SAM" id="Phobius"/>
    </source>
</evidence>
<dbReference type="EMBL" id="NWSH01000935">
    <property type="protein sequence ID" value="PCG73485.1"/>
    <property type="molecule type" value="Genomic_DNA"/>
</dbReference>
<sequence>MIGKSSQSTQGEACTCQTGKLCAECKNKKGVRVKVEGSNDLHIPIRISTYKNSTPTTVQWVQKESWNHYQKPAPIESANRGTKLCQWYRRCRARRKLDKLTRLERKRLETVRLEAARRLREAEFLELLKQKEKEIRHAERELESIPKIDYSETEPKKVNTKERKEKPRKIKEKREKAPKIKEKKEKIPKIKAKKEKSPKIKEKKEKSPKIIEKKEKTPKIKEKKPKKTPKEKPVVCYCPDPNCVGFSGYPKVPKNKPRQKIKAAEAKPVSASRYVATKAVKHPKDSVNERFGNFCYRICCQCYCCVTFIMFIGVLIIFIF</sequence>
<keyword evidence="2" id="KW-0812">Transmembrane</keyword>